<keyword evidence="11" id="KW-1185">Reference proteome</keyword>
<dbReference type="InterPro" id="IPR039425">
    <property type="entry name" value="RNA_pol_sigma-70-like"/>
</dbReference>
<keyword evidence="4 6" id="KW-0238">DNA-binding</keyword>
<evidence type="ECO:0000256" key="6">
    <source>
        <dbReference type="RuleBase" id="RU000716"/>
    </source>
</evidence>
<dbReference type="RefSeq" id="WP_344625831.1">
    <property type="nucleotide sequence ID" value="NZ_BAAALD010000052.1"/>
</dbReference>
<evidence type="ECO:0000256" key="7">
    <source>
        <dbReference type="SAM" id="MobiDB-lite"/>
    </source>
</evidence>
<dbReference type="NCBIfam" id="TIGR02937">
    <property type="entry name" value="sigma70-ECF"/>
    <property type="match status" value="1"/>
</dbReference>
<accession>A0ABP4EDH5</accession>
<keyword evidence="5 6" id="KW-0804">Transcription</keyword>
<dbReference type="EMBL" id="BAAALD010000052">
    <property type="protein sequence ID" value="GAA1100638.1"/>
    <property type="molecule type" value="Genomic_DNA"/>
</dbReference>
<evidence type="ECO:0000256" key="1">
    <source>
        <dbReference type="ARBA" id="ARBA00010641"/>
    </source>
</evidence>
<evidence type="ECO:0000256" key="2">
    <source>
        <dbReference type="ARBA" id="ARBA00023015"/>
    </source>
</evidence>
<gene>
    <name evidence="10" type="ORF">GCM10009663_49140</name>
</gene>
<evidence type="ECO:0000256" key="4">
    <source>
        <dbReference type="ARBA" id="ARBA00023125"/>
    </source>
</evidence>
<dbReference type="InterPro" id="IPR013249">
    <property type="entry name" value="RNA_pol_sigma70_r4_t2"/>
</dbReference>
<name>A0ABP4EDH5_9ACTN</name>
<feature type="domain" description="RNA polymerase sigma-70 region 2" evidence="8">
    <location>
        <begin position="30"/>
        <end position="96"/>
    </location>
</feature>
<dbReference type="CDD" id="cd06171">
    <property type="entry name" value="Sigma70_r4"/>
    <property type="match status" value="1"/>
</dbReference>
<dbReference type="SUPFAM" id="SSF88946">
    <property type="entry name" value="Sigma2 domain of RNA polymerase sigma factors"/>
    <property type="match status" value="1"/>
</dbReference>
<dbReference type="PROSITE" id="PS01063">
    <property type="entry name" value="SIGMA70_ECF"/>
    <property type="match status" value="1"/>
</dbReference>
<sequence length="223" mass="24654">MDGTPRGTLRGTPHLIEAAKAGDRDAWAELYRRYRGPVLAFLTRRTGNRALAEDLTQDTFVRAMACIDGFHWTGKDMGAWIFTIARNIMFDHDKRRATRSESTVAAVADSDAGICVEDQVVSLVEAERVFAALATLTEHQRTALTLRYWDDLSSREVADAIGIRVGAVKTLTWRARSTLRRTLVAPAAVPAERCGPAEHRAPAERCAAAERRSPSARRPVSPR</sequence>
<evidence type="ECO:0000259" key="8">
    <source>
        <dbReference type="Pfam" id="PF04542"/>
    </source>
</evidence>
<evidence type="ECO:0000313" key="10">
    <source>
        <dbReference type="EMBL" id="GAA1100638.1"/>
    </source>
</evidence>
<dbReference type="PANTHER" id="PTHR43133">
    <property type="entry name" value="RNA POLYMERASE ECF-TYPE SIGMA FACTO"/>
    <property type="match status" value="1"/>
</dbReference>
<evidence type="ECO:0000259" key="9">
    <source>
        <dbReference type="Pfam" id="PF08281"/>
    </source>
</evidence>
<dbReference type="InterPro" id="IPR013324">
    <property type="entry name" value="RNA_pol_sigma_r3/r4-like"/>
</dbReference>
<evidence type="ECO:0000256" key="5">
    <source>
        <dbReference type="ARBA" id="ARBA00023163"/>
    </source>
</evidence>
<dbReference type="Pfam" id="PF08281">
    <property type="entry name" value="Sigma70_r4_2"/>
    <property type="match status" value="1"/>
</dbReference>
<dbReference type="Gene3D" id="1.10.1740.10">
    <property type="match status" value="1"/>
</dbReference>
<keyword evidence="2 6" id="KW-0805">Transcription regulation</keyword>
<feature type="domain" description="RNA polymerase sigma factor 70 region 4 type 2" evidence="9">
    <location>
        <begin position="128"/>
        <end position="179"/>
    </location>
</feature>
<dbReference type="Pfam" id="PF04542">
    <property type="entry name" value="Sigma70_r2"/>
    <property type="match status" value="1"/>
</dbReference>
<evidence type="ECO:0000256" key="3">
    <source>
        <dbReference type="ARBA" id="ARBA00023082"/>
    </source>
</evidence>
<comment type="similarity">
    <text evidence="1 6">Belongs to the sigma-70 factor family. ECF subfamily.</text>
</comment>
<organism evidence="10 11">
    <name type="scientific">Kitasatospora arboriphila</name>
    <dbReference type="NCBI Taxonomy" id="258052"/>
    <lineage>
        <taxon>Bacteria</taxon>
        <taxon>Bacillati</taxon>
        <taxon>Actinomycetota</taxon>
        <taxon>Actinomycetes</taxon>
        <taxon>Kitasatosporales</taxon>
        <taxon>Streptomycetaceae</taxon>
        <taxon>Kitasatospora</taxon>
    </lineage>
</organism>
<protein>
    <recommendedName>
        <fullName evidence="6">RNA polymerase sigma factor</fullName>
    </recommendedName>
</protein>
<dbReference type="InterPro" id="IPR036388">
    <property type="entry name" value="WH-like_DNA-bd_sf"/>
</dbReference>
<feature type="compositionally biased region" description="Basic and acidic residues" evidence="7">
    <location>
        <begin position="195"/>
        <end position="213"/>
    </location>
</feature>
<comment type="caution">
    <text evidence="10">The sequence shown here is derived from an EMBL/GenBank/DDBJ whole genome shotgun (WGS) entry which is preliminary data.</text>
</comment>
<reference evidence="11" key="1">
    <citation type="journal article" date="2019" name="Int. J. Syst. Evol. Microbiol.">
        <title>The Global Catalogue of Microorganisms (GCM) 10K type strain sequencing project: providing services to taxonomists for standard genome sequencing and annotation.</title>
        <authorList>
            <consortium name="The Broad Institute Genomics Platform"/>
            <consortium name="The Broad Institute Genome Sequencing Center for Infectious Disease"/>
            <person name="Wu L."/>
            <person name="Ma J."/>
        </authorList>
    </citation>
    <scope>NUCLEOTIDE SEQUENCE [LARGE SCALE GENOMIC DNA]</scope>
    <source>
        <strain evidence="11">JCM 13002</strain>
    </source>
</reference>
<dbReference type="InterPro" id="IPR014284">
    <property type="entry name" value="RNA_pol_sigma-70_dom"/>
</dbReference>
<evidence type="ECO:0000313" key="11">
    <source>
        <dbReference type="Proteomes" id="UP001499987"/>
    </source>
</evidence>
<proteinExistence type="inferred from homology"/>
<dbReference type="Proteomes" id="UP001499987">
    <property type="component" value="Unassembled WGS sequence"/>
</dbReference>
<feature type="region of interest" description="Disordered" evidence="7">
    <location>
        <begin position="195"/>
        <end position="223"/>
    </location>
</feature>
<dbReference type="InterPro" id="IPR000838">
    <property type="entry name" value="RNA_pol_sigma70_ECF_CS"/>
</dbReference>
<dbReference type="SUPFAM" id="SSF88659">
    <property type="entry name" value="Sigma3 and sigma4 domains of RNA polymerase sigma factors"/>
    <property type="match status" value="1"/>
</dbReference>
<dbReference type="InterPro" id="IPR013325">
    <property type="entry name" value="RNA_pol_sigma_r2"/>
</dbReference>
<dbReference type="InterPro" id="IPR007627">
    <property type="entry name" value="RNA_pol_sigma70_r2"/>
</dbReference>
<keyword evidence="3 6" id="KW-0731">Sigma factor</keyword>
<dbReference type="PANTHER" id="PTHR43133:SF57">
    <property type="entry name" value="RNA POLYMERASE SIGMA-70 FACTOR"/>
    <property type="match status" value="1"/>
</dbReference>
<dbReference type="Gene3D" id="1.10.10.10">
    <property type="entry name" value="Winged helix-like DNA-binding domain superfamily/Winged helix DNA-binding domain"/>
    <property type="match status" value="1"/>
</dbReference>